<organism evidence="2 3">
    <name type="scientific">Frieseomelitta varia</name>
    <dbReference type="NCBI Taxonomy" id="561572"/>
    <lineage>
        <taxon>Eukaryota</taxon>
        <taxon>Metazoa</taxon>
        <taxon>Ecdysozoa</taxon>
        <taxon>Arthropoda</taxon>
        <taxon>Hexapoda</taxon>
        <taxon>Insecta</taxon>
        <taxon>Pterygota</taxon>
        <taxon>Neoptera</taxon>
        <taxon>Endopterygota</taxon>
        <taxon>Hymenoptera</taxon>
        <taxon>Apocrita</taxon>
        <taxon>Aculeata</taxon>
        <taxon>Apoidea</taxon>
        <taxon>Anthophila</taxon>
        <taxon>Apidae</taxon>
        <taxon>Frieseomelitta</taxon>
    </lineage>
</organism>
<name>A0A833S006_9HYME</name>
<keyword evidence="3" id="KW-1185">Reference proteome</keyword>
<proteinExistence type="inferred from homology"/>
<dbReference type="InterPro" id="IPR002634">
    <property type="entry name" value="BolA"/>
</dbReference>
<evidence type="ECO:0000313" key="3">
    <source>
        <dbReference type="Proteomes" id="UP000655588"/>
    </source>
</evidence>
<protein>
    <recommendedName>
        <fullName evidence="4">BolA-like protein 2</fullName>
    </recommendedName>
</protein>
<dbReference type="GO" id="GO:0005829">
    <property type="term" value="C:cytosol"/>
    <property type="evidence" value="ECO:0007669"/>
    <property type="project" value="TreeGrafter"/>
</dbReference>
<evidence type="ECO:0000256" key="1">
    <source>
        <dbReference type="RuleBase" id="RU003860"/>
    </source>
</evidence>
<dbReference type="GO" id="GO:0005634">
    <property type="term" value="C:nucleus"/>
    <property type="evidence" value="ECO:0007669"/>
    <property type="project" value="TreeGrafter"/>
</dbReference>
<comment type="caution">
    <text evidence="2">The sequence shown here is derived from an EMBL/GenBank/DDBJ whole genome shotgun (WGS) entry which is preliminary data.</text>
</comment>
<dbReference type="Pfam" id="PF01722">
    <property type="entry name" value="BolA"/>
    <property type="match status" value="1"/>
</dbReference>
<dbReference type="GO" id="GO:0006879">
    <property type="term" value="P:intracellular iron ion homeostasis"/>
    <property type="evidence" value="ECO:0007669"/>
    <property type="project" value="InterPro"/>
</dbReference>
<comment type="similarity">
    <text evidence="1">Belongs to the BolA/IbaG family.</text>
</comment>
<gene>
    <name evidence="2" type="ORF">E2986_13846</name>
</gene>
<dbReference type="PIRSF" id="PIRSF003113">
    <property type="entry name" value="BolA"/>
    <property type="match status" value="1"/>
</dbReference>
<dbReference type="SUPFAM" id="SSF82657">
    <property type="entry name" value="BolA-like"/>
    <property type="match status" value="1"/>
</dbReference>
<dbReference type="Gene3D" id="3.10.20.90">
    <property type="entry name" value="Phosphatidylinositol 3-kinase Catalytic Subunit, Chain A, domain 1"/>
    <property type="match status" value="1"/>
</dbReference>
<dbReference type="Proteomes" id="UP000655588">
    <property type="component" value="Unassembled WGS sequence"/>
</dbReference>
<evidence type="ECO:0000313" key="2">
    <source>
        <dbReference type="EMBL" id="KAF3421162.1"/>
    </source>
</evidence>
<dbReference type="AlphaFoldDB" id="A0A833S006"/>
<dbReference type="InterPro" id="IPR036065">
    <property type="entry name" value="BolA-like_sf"/>
</dbReference>
<reference evidence="2" key="1">
    <citation type="submission" date="2019-11" db="EMBL/GenBank/DDBJ databases">
        <title>The nuclear and mitochondrial genomes of Frieseomelitta varia - a highly eusocial stingless bee (Meliponini) with a permanently sterile worker caste.</title>
        <authorList>
            <person name="Freitas F.C.P."/>
            <person name="Lourenco A.P."/>
            <person name="Nunes F.M.F."/>
            <person name="Paschoal A.R."/>
            <person name="Abreu F.C.P."/>
            <person name="Barbin F.O."/>
            <person name="Bataglia L."/>
            <person name="Cardoso-Junior C.A.M."/>
            <person name="Cervoni M.S."/>
            <person name="Silva S.R."/>
            <person name="Dalarmi F."/>
            <person name="Del Lama M.A."/>
            <person name="Depintor T.S."/>
            <person name="Ferreira K.M."/>
            <person name="Goria P.S."/>
            <person name="Jaskot M.C."/>
            <person name="Lago D.C."/>
            <person name="Luna-Lucena D."/>
            <person name="Moda L.M."/>
            <person name="Nascimento L."/>
            <person name="Pedrino M."/>
            <person name="Rabico F.O."/>
            <person name="Sanches F.C."/>
            <person name="Santos D.E."/>
            <person name="Santos C.G."/>
            <person name="Vieira J."/>
            <person name="Lopes T.F."/>
            <person name="Barchuk A.R."/>
            <person name="Hartfelder K."/>
            <person name="Simoes Z.L.P."/>
            <person name="Bitondi M.M.G."/>
            <person name="Pinheiro D.G."/>
        </authorList>
    </citation>
    <scope>NUCLEOTIDE SEQUENCE</scope>
    <source>
        <strain evidence="2">USP_RPSP 00005682</strain>
        <tissue evidence="2">Whole individual</tissue>
    </source>
</reference>
<dbReference type="EMBL" id="WNWW01000885">
    <property type="protein sequence ID" value="KAF3421162.1"/>
    <property type="molecule type" value="Genomic_DNA"/>
</dbReference>
<dbReference type="PANTHER" id="PTHR12735:SF27">
    <property type="entry name" value="BOLA-LIKE PROTEIN 2"/>
    <property type="match status" value="1"/>
</dbReference>
<accession>A0A833S006</accession>
<evidence type="ECO:0008006" key="4">
    <source>
        <dbReference type="Google" id="ProtNLM"/>
    </source>
</evidence>
<dbReference type="PANTHER" id="PTHR12735">
    <property type="entry name" value="BOLA-LIKE PROTEIN-RELATED"/>
    <property type="match status" value="1"/>
</dbReference>
<dbReference type="GO" id="GO:0051604">
    <property type="term" value="P:protein maturation"/>
    <property type="evidence" value="ECO:0007669"/>
    <property type="project" value="InterPro"/>
</dbReference>
<dbReference type="GO" id="GO:0051537">
    <property type="term" value="F:2 iron, 2 sulfur cluster binding"/>
    <property type="evidence" value="ECO:0007669"/>
    <property type="project" value="InterPro"/>
</dbReference>
<dbReference type="InterPro" id="IPR045115">
    <property type="entry name" value="BOL2"/>
</dbReference>
<sequence length="89" mass="10195">MYVCCYKEKNWSTLKSSYQEVVDESDGCGIKFSVIVVSSAFEGKPLIHRHRSIHSLLEEELKTIHAFKQKTLTPAEWEGKKEMIKSSTS</sequence>